<dbReference type="InterPro" id="IPR001126">
    <property type="entry name" value="UmuC"/>
</dbReference>
<evidence type="ECO:0000256" key="3">
    <source>
        <dbReference type="ARBA" id="ARBA00022695"/>
    </source>
</evidence>
<dbReference type="Pfam" id="PF00817">
    <property type="entry name" value="IMS"/>
    <property type="match status" value="1"/>
</dbReference>
<feature type="domain" description="UmuC" evidence="6">
    <location>
        <begin position="12"/>
        <end position="204"/>
    </location>
</feature>
<evidence type="ECO:0000259" key="6">
    <source>
        <dbReference type="PROSITE" id="PS50173"/>
    </source>
</evidence>
<keyword evidence="5" id="KW-0239">DNA-directed DNA polymerase</keyword>
<keyword evidence="3" id="KW-0548">Nucleotidyltransferase</keyword>
<dbReference type="InterPro" id="IPR043502">
    <property type="entry name" value="DNA/RNA_pol_sf"/>
</dbReference>
<dbReference type="GO" id="GO:0005829">
    <property type="term" value="C:cytosol"/>
    <property type="evidence" value="ECO:0007669"/>
    <property type="project" value="TreeGrafter"/>
</dbReference>
<dbReference type="GO" id="GO:0003684">
    <property type="term" value="F:damaged DNA binding"/>
    <property type="evidence" value="ECO:0007669"/>
    <property type="project" value="InterPro"/>
</dbReference>
<dbReference type="PANTHER" id="PTHR11076">
    <property type="entry name" value="DNA REPAIR POLYMERASE UMUC / TRANSFERASE FAMILY MEMBER"/>
    <property type="match status" value="1"/>
</dbReference>
<evidence type="ECO:0000256" key="5">
    <source>
        <dbReference type="ARBA" id="ARBA00022932"/>
    </source>
</evidence>
<dbReference type="STRING" id="1847728.BTM29_02200"/>
<dbReference type="PANTHER" id="PTHR11076:SF35">
    <property type="entry name" value="DNA REPAIR PROTEIN HOMOLOG YOBH"/>
    <property type="match status" value="1"/>
</dbReference>
<keyword evidence="5" id="KW-0808">Transferase</keyword>
<dbReference type="Proteomes" id="UP000187499">
    <property type="component" value="Chromosome"/>
</dbReference>
<keyword evidence="4" id="KW-0235">DNA replication</keyword>
<dbReference type="InterPro" id="IPR050116">
    <property type="entry name" value="DNA_polymerase-Y"/>
</dbReference>
<dbReference type="InterPro" id="IPR024728">
    <property type="entry name" value="PolY_HhH_motif"/>
</dbReference>
<dbReference type="GO" id="GO:0009432">
    <property type="term" value="P:SOS response"/>
    <property type="evidence" value="ECO:0007669"/>
    <property type="project" value="TreeGrafter"/>
</dbReference>
<dbReference type="InterPro" id="IPR036775">
    <property type="entry name" value="DNA_pol_Y-fam_lit_finger_sf"/>
</dbReference>
<dbReference type="InterPro" id="IPR043128">
    <property type="entry name" value="Rev_trsase/Diguanyl_cyclase"/>
</dbReference>
<evidence type="ECO:0000313" key="8">
    <source>
        <dbReference type="Proteomes" id="UP000187499"/>
    </source>
</evidence>
<dbReference type="OrthoDB" id="9808813at2"/>
<dbReference type="Gene3D" id="3.30.1490.100">
    <property type="entry name" value="DNA polymerase, Y-family, little finger domain"/>
    <property type="match status" value="1"/>
</dbReference>
<dbReference type="SUPFAM" id="SSF56672">
    <property type="entry name" value="DNA/RNA polymerases"/>
    <property type="match status" value="1"/>
</dbReference>
<reference evidence="8" key="1">
    <citation type="submission" date="2016-12" db="EMBL/GenBank/DDBJ databases">
        <authorList>
            <person name="Jung M.Y."/>
            <person name="Lee S.H."/>
        </authorList>
    </citation>
    <scope>NUCLEOTIDE SEQUENCE [LARGE SCALE GENOMIC DNA]</scope>
    <source>
        <strain evidence="8">WiKim39</strain>
    </source>
</reference>
<organism evidence="7 8">
    <name type="scientific">Companilactobacillus allii</name>
    <dbReference type="NCBI Taxonomy" id="1847728"/>
    <lineage>
        <taxon>Bacteria</taxon>
        <taxon>Bacillati</taxon>
        <taxon>Bacillota</taxon>
        <taxon>Bacilli</taxon>
        <taxon>Lactobacillales</taxon>
        <taxon>Lactobacillaceae</taxon>
        <taxon>Companilactobacillus</taxon>
    </lineage>
</organism>
<dbReference type="Gene3D" id="1.10.150.20">
    <property type="entry name" value="5' to 3' exonuclease, C-terminal subdomain"/>
    <property type="match status" value="1"/>
</dbReference>
<proteinExistence type="inferred from homology"/>
<dbReference type="RefSeq" id="WP_076613942.1">
    <property type="nucleotide sequence ID" value="NZ_CP019323.1"/>
</dbReference>
<dbReference type="GO" id="GO:0003887">
    <property type="term" value="F:DNA-directed DNA polymerase activity"/>
    <property type="evidence" value="ECO:0007669"/>
    <property type="project" value="UniProtKB-KW"/>
</dbReference>
<dbReference type="GO" id="GO:0006281">
    <property type="term" value="P:DNA repair"/>
    <property type="evidence" value="ECO:0007669"/>
    <property type="project" value="InterPro"/>
</dbReference>
<dbReference type="Pfam" id="PF11799">
    <property type="entry name" value="IMS_C"/>
    <property type="match status" value="1"/>
</dbReference>
<dbReference type="EMBL" id="CP019323">
    <property type="protein sequence ID" value="APX71438.1"/>
    <property type="molecule type" value="Genomic_DNA"/>
</dbReference>
<comment type="similarity">
    <text evidence="1">Belongs to the DNA polymerase type-Y family.</text>
</comment>
<keyword evidence="8" id="KW-1185">Reference proteome</keyword>
<keyword evidence="2" id="KW-0515">Mutator protein</keyword>
<dbReference type="Gene3D" id="3.30.70.270">
    <property type="match status" value="1"/>
</dbReference>
<gene>
    <name evidence="7" type="ORF">BTM29_02200</name>
</gene>
<dbReference type="GO" id="GO:0042276">
    <property type="term" value="P:error-prone translesion synthesis"/>
    <property type="evidence" value="ECO:0007669"/>
    <property type="project" value="TreeGrafter"/>
</dbReference>
<dbReference type="AlphaFoldDB" id="A0A1P8Q0P2"/>
<accession>A0A1P8Q0P2</accession>
<protein>
    <recommendedName>
        <fullName evidence="6">UmuC domain-containing protein</fullName>
    </recommendedName>
</protein>
<name>A0A1P8Q0P2_9LACO</name>
<dbReference type="Gene3D" id="3.40.1170.60">
    <property type="match status" value="1"/>
</dbReference>
<evidence type="ECO:0000256" key="2">
    <source>
        <dbReference type="ARBA" id="ARBA00022457"/>
    </source>
</evidence>
<dbReference type="PROSITE" id="PS50173">
    <property type="entry name" value="UMUC"/>
    <property type="match status" value="1"/>
</dbReference>
<dbReference type="Pfam" id="PF11798">
    <property type="entry name" value="IMS_HHH"/>
    <property type="match status" value="1"/>
</dbReference>
<evidence type="ECO:0000256" key="1">
    <source>
        <dbReference type="ARBA" id="ARBA00010945"/>
    </source>
</evidence>
<evidence type="ECO:0000256" key="4">
    <source>
        <dbReference type="ARBA" id="ARBA00022705"/>
    </source>
</evidence>
<dbReference type="GO" id="GO:0006260">
    <property type="term" value="P:DNA replication"/>
    <property type="evidence" value="ECO:0007669"/>
    <property type="project" value="UniProtKB-KW"/>
</dbReference>
<sequence>MYDYKNEPRRLIFAIDNKSFYASCECVELGINPLEAVLVVMSRADNTGSGLVLATSPMAKKKYGIKNNVSHGCDLPMLKEMIIVPPRMNLYIHRNLQINNIFREYVADEDLHPYSIDESILDLTKSWRLFGKTPFDVARRIQREVRDKLGLYTTVGIGDNPLLAKLALDNEAKHNESFMAYWSYQNVPDKVWKIDNLTDFWGVNKRTEKRLNKLGIYTIKELASYDPYWLKKEFGVVGEQLFAHSWGVDRSILTQKFHAKSKSFGNSQVLPRDYTKQRDIEIVIREIGEQVASRIRSRHKMARNIHLYVGFGFNQISDKSGFGKSKKIEATNLNKDIVAQLLLMFRELYNGEIVRNISVSVGDLTDDNDLQLDIFQKADKQIKAHDLDYLVDDIRKRFGFNSLIKASSLLDAGTAKSRASLVGGHSGGNAYD</sequence>
<dbReference type="SUPFAM" id="SSF100879">
    <property type="entry name" value="Lesion bypass DNA polymerase (Y-family), little finger domain"/>
    <property type="match status" value="1"/>
</dbReference>
<dbReference type="InterPro" id="IPR017961">
    <property type="entry name" value="DNA_pol_Y-fam_little_finger"/>
</dbReference>
<dbReference type="CDD" id="cd01700">
    <property type="entry name" value="PolY_Pol_V_umuC"/>
    <property type="match status" value="1"/>
</dbReference>
<evidence type="ECO:0000313" key="7">
    <source>
        <dbReference type="EMBL" id="APX71438.1"/>
    </source>
</evidence>
<dbReference type="KEGG" id="lalw:BTM29_02200"/>